<reference evidence="1 2" key="1">
    <citation type="journal article" date="2015" name="J. Bacteriol.">
        <title>Resources for Genetic and Genomic Analysis of Emerging Pathogen Acinetobacter baumannii.</title>
        <authorList>
            <person name="Gallagher L.A."/>
            <person name="Ramage E."/>
            <person name="Weiss E.J."/>
            <person name="Radey M."/>
            <person name="Hayden H.S."/>
            <person name="Held K.G."/>
            <person name="Huse H.K."/>
            <person name="Zurawski D.V."/>
            <person name="Brittnacher M.J."/>
            <person name="Manoil C."/>
        </authorList>
    </citation>
    <scope>NUCLEOTIDE SEQUENCE [LARGE SCALE GENOMIC DNA]</scope>
    <source>
        <strain evidence="1 2">AB5075-UW</strain>
        <plasmid evidence="1 2">p2AB5075</plasmid>
    </source>
</reference>
<name>A0A0D5YP25_ACIBA</name>
<dbReference type="EMBL" id="CP008708">
    <property type="protein sequence ID" value="AKA33684.1"/>
    <property type="molecule type" value="Genomic_DNA"/>
</dbReference>
<accession>A0A0D5YP25</accession>
<organism evidence="1 2">
    <name type="scientific">Acinetobacter baumannii</name>
    <dbReference type="NCBI Taxonomy" id="470"/>
    <lineage>
        <taxon>Bacteria</taxon>
        <taxon>Pseudomonadati</taxon>
        <taxon>Pseudomonadota</taxon>
        <taxon>Gammaproteobacteria</taxon>
        <taxon>Moraxellales</taxon>
        <taxon>Moraxellaceae</taxon>
        <taxon>Acinetobacter</taxon>
        <taxon>Acinetobacter calcoaceticus/baumannii complex</taxon>
    </lineage>
</organism>
<keyword evidence="1" id="KW-0614">Plasmid</keyword>
<sequence length="48" mass="5809">MYHKIVSLNQIRVIFSQNYWQEVSKLLIKKPTCFKVGFLGILGFFYFY</sequence>
<evidence type="ECO:0000313" key="1">
    <source>
        <dbReference type="EMBL" id="AKA33684.1"/>
    </source>
</evidence>
<protein>
    <submittedName>
        <fullName evidence="1">Uncharacterized protein</fullName>
    </submittedName>
</protein>
<geneLocation type="plasmid" evidence="1 2">
    <name>p2AB5075</name>
</geneLocation>
<dbReference type="AlphaFoldDB" id="A0A0D5YP25"/>
<proteinExistence type="predicted"/>
<dbReference type="PATRIC" id="fig|470.1345.peg.3942"/>
<gene>
    <name evidence="1" type="ORF">ABUW_5005</name>
</gene>
<reference evidence="2" key="2">
    <citation type="submission" date="2015-03" db="EMBL/GenBank/DDBJ databases">
        <authorList>
            <person name="Gallagher L.A."/>
            <person name="Hayden H.S."/>
            <person name="Weiss E.J."/>
            <person name="Hager K.R."/>
            <person name="Ramage E."/>
            <person name="Radey M.R."/>
            <person name="Bydalek R."/>
            <person name="Manoil C."/>
            <person name="Miller S.I."/>
            <person name="Brittnacher M.J."/>
        </authorList>
    </citation>
    <scope>NUCLEOTIDE SEQUENCE [LARGE SCALE GENOMIC DNA]</scope>
    <source>
        <strain evidence="2">AB5075-UW</strain>
        <plasmid evidence="2">p2AB5075</plasmid>
    </source>
</reference>
<dbReference type="Proteomes" id="UP000032746">
    <property type="component" value="Plasmid p2AB5075"/>
</dbReference>
<evidence type="ECO:0000313" key="2">
    <source>
        <dbReference type="Proteomes" id="UP000032746"/>
    </source>
</evidence>